<evidence type="ECO:0000313" key="10">
    <source>
        <dbReference type="EMBL" id="RAQ97714.1"/>
    </source>
</evidence>
<evidence type="ECO:0000256" key="4">
    <source>
        <dbReference type="ARBA" id="ARBA00022692"/>
    </source>
</evidence>
<dbReference type="CDD" id="cd06582">
    <property type="entry name" value="TM_PBP1_LivH_like"/>
    <property type="match status" value="1"/>
</dbReference>
<name>A0A328VR67_9CHLR</name>
<sequence length="293" mass="30554">MLQLQTYLLLLLTGIMWGGVYLLMASGLNLIYGVMKVVNLAHGDFIVVAGLLAVTLYGAFRAGPALAIPVATLLFLLVGGLVYRGLLARVETTAPQGELRTLLITFGLSSIISNIALLIWGGQYQSVPFFQSAVHLGALFFPESLLVSSLLAFALAFAVQLWLTRTRSGRLVRATAQSELGAASCGLNTGRIRLLTFALGAAMAGAAGALTVVLIPVQAASGGFMTVQAFTLIALGGLGNYLGALLAAILLGVIEVSSSYFLGASAASAVIYVIFILVLIVRPQGLLGQRGRI</sequence>
<keyword evidence="3" id="KW-1003">Cell membrane</keyword>
<gene>
    <name evidence="10" type="ORF">A4R35_19400</name>
</gene>
<dbReference type="AlphaFoldDB" id="A0A328VR67"/>
<comment type="subcellular location">
    <subcellularLocation>
        <location evidence="1">Cell membrane</location>
        <topology evidence="1">Multi-pass membrane protein</topology>
    </subcellularLocation>
</comment>
<dbReference type="PANTHER" id="PTHR11795:SF445">
    <property type="entry name" value="AMINO ACID ABC TRANSPORTER PERMEASE PROTEIN"/>
    <property type="match status" value="1"/>
</dbReference>
<dbReference type="Pfam" id="PF02653">
    <property type="entry name" value="BPD_transp_2"/>
    <property type="match status" value="1"/>
</dbReference>
<evidence type="ECO:0000256" key="3">
    <source>
        <dbReference type="ARBA" id="ARBA00022475"/>
    </source>
</evidence>
<dbReference type="GO" id="GO:0006865">
    <property type="term" value="P:amino acid transport"/>
    <property type="evidence" value="ECO:0007669"/>
    <property type="project" value="UniProtKB-KW"/>
</dbReference>
<dbReference type="Proteomes" id="UP000248706">
    <property type="component" value="Unassembled WGS sequence"/>
</dbReference>
<comment type="similarity">
    <text evidence="8">Belongs to the binding-protein-dependent transport system permease family. LivHM subfamily.</text>
</comment>
<feature type="transmembrane region" description="Helical" evidence="9">
    <location>
        <begin position="66"/>
        <end position="87"/>
    </location>
</feature>
<keyword evidence="2" id="KW-0813">Transport</keyword>
<evidence type="ECO:0000256" key="7">
    <source>
        <dbReference type="ARBA" id="ARBA00023136"/>
    </source>
</evidence>
<feature type="transmembrane region" description="Helical" evidence="9">
    <location>
        <begin position="140"/>
        <end position="163"/>
    </location>
</feature>
<evidence type="ECO:0000256" key="8">
    <source>
        <dbReference type="ARBA" id="ARBA00037998"/>
    </source>
</evidence>
<organism evidence="10 11">
    <name type="scientific">Thermogemmatispora tikiterensis</name>
    <dbReference type="NCBI Taxonomy" id="1825093"/>
    <lineage>
        <taxon>Bacteria</taxon>
        <taxon>Bacillati</taxon>
        <taxon>Chloroflexota</taxon>
        <taxon>Ktedonobacteria</taxon>
        <taxon>Thermogemmatisporales</taxon>
        <taxon>Thermogemmatisporaceae</taxon>
        <taxon>Thermogemmatispora</taxon>
    </lineage>
</organism>
<dbReference type="InterPro" id="IPR001851">
    <property type="entry name" value="ABC_transp_permease"/>
</dbReference>
<feature type="transmembrane region" description="Helical" evidence="9">
    <location>
        <begin position="260"/>
        <end position="281"/>
    </location>
</feature>
<comment type="caution">
    <text evidence="10">The sequence shown here is derived from an EMBL/GenBank/DDBJ whole genome shotgun (WGS) entry which is preliminary data.</text>
</comment>
<proteinExistence type="inferred from homology"/>
<feature type="transmembrane region" description="Helical" evidence="9">
    <location>
        <begin position="99"/>
        <end position="120"/>
    </location>
</feature>
<dbReference type="InterPro" id="IPR052157">
    <property type="entry name" value="BCAA_transport_permease"/>
</dbReference>
<evidence type="ECO:0000313" key="11">
    <source>
        <dbReference type="Proteomes" id="UP000248706"/>
    </source>
</evidence>
<keyword evidence="4 9" id="KW-0812">Transmembrane</keyword>
<evidence type="ECO:0000256" key="1">
    <source>
        <dbReference type="ARBA" id="ARBA00004651"/>
    </source>
</evidence>
<evidence type="ECO:0000256" key="9">
    <source>
        <dbReference type="SAM" id="Phobius"/>
    </source>
</evidence>
<dbReference type="EMBL" id="MCIF01000002">
    <property type="protein sequence ID" value="RAQ97714.1"/>
    <property type="molecule type" value="Genomic_DNA"/>
</dbReference>
<feature type="transmembrane region" description="Helical" evidence="9">
    <location>
        <begin position="229"/>
        <end position="253"/>
    </location>
</feature>
<evidence type="ECO:0000256" key="6">
    <source>
        <dbReference type="ARBA" id="ARBA00022989"/>
    </source>
</evidence>
<keyword evidence="11" id="KW-1185">Reference proteome</keyword>
<dbReference type="GO" id="GO:0005886">
    <property type="term" value="C:plasma membrane"/>
    <property type="evidence" value="ECO:0007669"/>
    <property type="project" value="UniProtKB-SubCell"/>
</dbReference>
<accession>A0A328VR67</accession>
<evidence type="ECO:0000256" key="5">
    <source>
        <dbReference type="ARBA" id="ARBA00022970"/>
    </source>
</evidence>
<dbReference type="PANTHER" id="PTHR11795">
    <property type="entry name" value="BRANCHED-CHAIN AMINO ACID TRANSPORT SYSTEM PERMEASE PROTEIN LIVH"/>
    <property type="match status" value="1"/>
</dbReference>
<feature type="transmembrane region" description="Helical" evidence="9">
    <location>
        <begin position="6"/>
        <end position="25"/>
    </location>
</feature>
<evidence type="ECO:0008006" key="12">
    <source>
        <dbReference type="Google" id="ProtNLM"/>
    </source>
</evidence>
<feature type="transmembrane region" description="Helical" evidence="9">
    <location>
        <begin position="37"/>
        <end position="60"/>
    </location>
</feature>
<dbReference type="OrthoDB" id="9807115at2"/>
<dbReference type="GO" id="GO:0022857">
    <property type="term" value="F:transmembrane transporter activity"/>
    <property type="evidence" value="ECO:0007669"/>
    <property type="project" value="InterPro"/>
</dbReference>
<dbReference type="RefSeq" id="WP_112432360.1">
    <property type="nucleotide sequence ID" value="NZ_MCIF01000002.1"/>
</dbReference>
<feature type="transmembrane region" description="Helical" evidence="9">
    <location>
        <begin position="194"/>
        <end position="217"/>
    </location>
</feature>
<reference evidence="10 11" key="1">
    <citation type="submission" date="2016-08" db="EMBL/GenBank/DDBJ databases">
        <title>Analysis of Carbohydrate Active Enzymes in Thermogemmatispora T81 Reveals Carbohydrate Degradation Ability.</title>
        <authorList>
            <person name="Tomazini A."/>
            <person name="Lal S."/>
            <person name="Stott M."/>
            <person name="Henrissat B."/>
            <person name="Polikarpov I."/>
            <person name="Sparling R."/>
            <person name="Levin D.B."/>
        </authorList>
    </citation>
    <scope>NUCLEOTIDE SEQUENCE [LARGE SCALE GENOMIC DNA]</scope>
    <source>
        <strain evidence="10 11">T81</strain>
    </source>
</reference>
<keyword evidence="6 9" id="KW-1133">Transmembrane helix</keyword>
<keyword evidence="5" id="KW-0029">Amino-acid transport</keyword>
<keyword evidence="7 9" id="KW-0472">Membrane</keyword>
<protein>
    <recommendedName>
        <fullName evidence="12">Branched-chain amino acid ABC transporter permease</fullName>
    </recommendedName>
</protein>
<evidence type="ECO:0000256" key="2">
    <source>
        <dbReference type="ARBA" id="ARBA00022448"/>
    </source>
</evidence>